<feature type="transmembrane region" description="Helical" evidence="1">
    <location>
        <begin position="303"/>
        <end position="325"/>
    </location>
</feature>
<dbReference type="HOGENOM" id="CLU_048807_2_0_1"/>
<evidence type="ECO:0000313" key="3">
    <source>
        <dbReference type="Proteomes" id="UP000015104"/>
    </source>
</evidence>
<sequence>MVESNLKKLFTVNVWANLLRLVNLQNNSEIETVEAIRSFDKIFRRWSSCRGGLQQTLDKPINIKFHIYNWFFRFNVFIIISRFIVFILIDNYYCDLCLANPFGETKGAKKNALMLCIIFISMFLYGFRDYPLQLEETGRMKVIRILYLLEKRGFNAEILNMSNLRCEQFRKWCDTILVGIFFAIITLQMIALFFLIYLRISLVYSNGSQFIIPRTLLHYIFHLIFIIIEIFTFFVFVINAMCTSAYILVILTFFILRLNTLIDLIKRLSLKSSLNNSILSELNYRLIEVLNDFGQWNGDSKYLFQYAIIASSAIANFFCFVGFLYDLEPDATTMSISIVGIFVHILVSIGCYLGAEFHYESIKMRKLFCNLYCKLTKNATTQVRLKSMEIVDRLDSRCIGAHVGDFGILYRSTCIIVLLENASFIMLLSCNVR</sequence>
<feature type="transmembrane region" description="Helical" evidence="1">
    <location>
        <begin position="176"/>
        <end position="198"/>
    </location>
</feature>
<feature type="transmembrane region" description="Helical" evidence="1">
    <location>
        <begin position="219"/>
        <end position="238"/>
    </location>
</feature>
<proteinExistence type="predicted"/>
<keyword evidence="3" id="KW-1185">Reference proteome</keyword>
<reference evidence="2" key="2">
    <citation type="submission" date="2015-06" db="UniProtKB">
        <authorList>
            <consortium name="EnsemblMetazoa"/>
        </authorList>
    </citation>
    <scope>IDENTIFICATION</scope>
</reference>
<dbReference type="Proteomes" id="UP000015104">
    <property type="component" value="Unassembled WGS sequence"/>
</dbReference>
<dbReference type="AlphaFoldDB" id="T1JTN8"/>
<reference evidence="3" key="1">
    <citation type="submission" date="2011-08" db="EMBL/GenBank/DDBJ databases">
        <authorList>
            <person name="Rombauts S."/>
        </authorList>
    </citation>
    <scope>NUCLEOTIDE SEQUENCE</scope>
    <source>
        <strain evidence="3">London</strain>
    </source>
</reference>
<feature type="transmembrane region" description="Helical" evidence="1">
    <location>
        <begin position="331"/>
        <end position="355"/>
    </location>
</feature>
<evidence type="ECO:0000313" key="2">
    <source>
        <dbReference type="EnsemblMetazoa" id="tetur01g14820.1"/>
    </source>
</evidence>
<evidence type="ECO:0000256" key="1">
    <source>
        <dbReference type="SAM" id="Phobius"/>
    </source>
</evidence>
<organism evidence="2 3">
    <name type="scientific">Tetranychus urticae</name>
    <name type="common">Two-spotted spider mite</name>
    <dbReference type="NCBI Taxonomy" id="32264"/>
    <lineage>
        <taxon>Eukaryota</taxon>
        <taxon>Metazoa</taxon>
        <taxon>Ecdysozoa</taxon>
        <taxon>Arthropoda</taxon>
        <taxon>Chelicerata</taxon>
        <taxon>Arachnida</taxon>
        <taxon>Acari</taxon>
        <taxon>Acariformes</taxon>
        <taxon>Trombidiformes</taxon>
        <taxon>Prostigmata</taxon>
        <taxon>Eleutherengona</taxon>
        <taxon>Raphignathae</taxon>
        <taxon>Tetranychoidea</taxon>
        <taxon>Tetranychidae</taxon>
        <taxon>Tetranychus</taxon>
    </lineage>
</organism>
<name>T1JTN8_TETUR</name>
<feature type="transmembrane region" description="Helical" evidence="1">
    <location>
        <begin position="110"/>
        <end position="127"/>
    </location>
</feature>
<dbReference type="EnsemblMetazoa" id="tetur01g14820.1">
    <property type="protein sequence ID" value="tetur01g14820.1"/>
    <property type="gene ID" value="tetur01g14820"/>
</dbReference>
<accession>T1JTN8</accession>
<dbReference type="EMBL" id="CAEY01000481">
    <property type="status" value="NOT_ANNOTATED_CDS"/>
    <property type="molecule type" value="Genomic_DNA"/>
</dbReference>
<keyword evidence="1" id="KW-0472">Membrane</keyword>
<feature type="transmembrane region" description="Helical" evidence="1">
    <location>
        <begin position="244"/>
        <end position="265"/>
    </location>
</feature>
<keyword evidence="1" id="KW-0812">Transmembrane</keyword>
<protein>
    <recommendedName>
        <fullName evidence="4">Gustatory receptor</fullName>
    </recommendedName>
</protein>
<evidence type="ECO:0008006" key="4">
    <source>
        <dbReference type="Google" id="ProtNLM"/>
    </source>
</evidence>
<keyword evidence="1" id="KW-1133">Transmembrane helix</keyword>
<feature type="transmembrane region" description="Helical" evidence="1">
    <location>
        <begin position="70"/>
        <end position="89"/>
    </location>
</feature>